<sequence>MNDRPIAVRIDRLVLPKGADRDFGDKLAAALKSGREGLPAKGKAGAAAQAILSRLPGRKP</sequence>
<gene>
    <name evidence="1" type="ORF">RGQ15_21515</name>
</gene>
<proteinExistence type="predicted"/>
<dbReference type="Proteomes" id="UP001269144">
    <property type="component" value="Unassembled WGS sequence"/>
</dbReference>
<name>A0ABU2I004_9RHOB</name>
<dbReference type="EMBL" id="JAVQLW010000005">
    <property type="protein sequence ID" value="MDS9470135.1"/>
    <property type="molecule type" value="Genomic_DNA"/>
</dbReference>
<keyword evidence="2" id="KW-1185">Reference proteome</keyword>
<accession>A0ABU2I004</accession>
<dbReference type="RefSeq" id="WP_311162946.1">
    <property type="nucleotide sequence ID" value="NZ_JAVQLW010000005.1"/>
</dbReference>
<reference evidence="2" key="1">
    <citation type="submission" date="2023-07" db="EMBL/GenBank/DDBJ databases">
        <title>Paracoccus sp. MBLB3053 whole genome sequence.</title>
        <authorList>
            <person name="Hwang C.Y."/>
            <person name="Cho E.-S."/>
            <person name="Seo M.-J."/>
        </authorList>
    </citation>
    <scope>NUCLEOTIDE SEQUENCE [LARGE SCALE GENOMIC DNA]</scope>
    <source>
        <strain evidence="2">MBLB3053</strain>
    </source>
</reference>
<evidence type="ECO:0000313" key="2">
    <source>
        <dbReference type="Proteomes" id="UP001269144"/>
    </source>
</evidence>
<organism evidence="1 2">
    <name type="scientific">Paracoccus aurantius</name>
    <dbReference type="NCBI Taxonomy" id="3073814"/>
    <lineage>
        <taxon>Bacteria</taxon>
        <taxon>Pseudomonadati</taxon>
        <taxon>Pseudomonadota</taxon>
        <taxon>Alphaproteobacteria</taxon>
        <taxon>Rhodobacterales</taxon>
        <taxon>Paracoccaceae</taxon>
        <taxon>Paracoccus</taxon>
    </lineage>
</organism>
<evidence type="ECO:0000313" key="1">
    <source>
        <dbReference type="EMBL" id="MDS9470135.1"/>
    </source>
</evidence>
<protein>
    <submittedName>
        <fullName evidence="1">Uncharacterized protein</fullName>
    </submittedName>
</protein>
<comment type="caution">
    <text evidence="1">The sequence shown here is derived from an EMBL/GenBank/DDBJ whole genome shotgun (WGS) entry which is preliminary data.</text>
</comment>